<protein>
    <recommendedName>
        <fullName evidence="4">Transposase</fullName>
    </recommendedName>
</protein>
<dbReference type="GO" id="GO:0003677">
    <property type="term" value="F:DNA binding"/>
    <property type="evidence" value="ECO:0007669"/>
    <property type="project" value="InterPro"/>
</dbReference>
<dbReference type="InterPro" id="IPR009057">
    <property type="entry name" value="Homeodomain-like_sf"/>
</dbReference>
<dbReference type="Proteomes" id="UP000306236">
    <property type="component" value="Unassembled WGS sequence"/>
</dbReference>
<accession>A0A4S5BFD1</accession>
<keyword evidence="1" id="KW-0175">Coiled coil</keyword>
<dbReference type="OrthoDB" id="5414302at2"/>
<evidence type="ECO:0000256" key="1">
    <source>
        <dbReference type="SAM" id="Coils"/>
    </source>
</evidence>
<sequence length="163" mass="18721">MKYSPERREAILAKLQAPYNRTVSELASEEGLSAATLYNWRQQARSTGRLLPNVCANSEGWSSQQKFNAVLETAALTEEELAEYCRRRGLYPEQIRRWRASCEQANDRLDQVSAQHSQTSKAERKRIRELEQALRRKDAALAETAALLVLRKKIQAIWGDEEE</sequence>
<dbReference type="EMBL" id="SSWX01000029">
    <property type="protein sequence ID" value="THJ31027.1"/>
    <property type="molecule type" value="Genomic_DNA"/>
</dbReference>
<evidence type="ECO:0008006" key="4">
    <source>
        <dbReference type="Google" id="ProtNLM"/>
    </source>
</evidence>
<evidence type="ECO:0000313" key="3">
    <source>
        <dbReference type="Proteomes" id="UP000306236"/>
    </source>
</evidence>
<name>A0A4S5BFD1_9BURK</name>
<gene>
    <name evidence="2" type="ORF">E8K88_16305</name>
</gene>
<dbReference type="Pfam" id="PF01527">
    <property type="entry name" value="HTH_Tnp_1"/>
    <property type="match status" value="2"/>
</dbReference>
<dbReference type="GO" id="GO:0006313">
    <property type="term" value="P:DNA transposition"/>
    <property type="evidence" value="ECO:0007669"/>
    <property type="project" value="InterPro"/>
</dbReference>
<reference evidence="2 3" key="1">
    <citation type="submission" date="2019-04" db="EMBL/GenBank/DDBJ databases">
        <title>Lampropedia sp YIM MLB12 draf genome.</title>
        <authorList>
            <person name="Wang Y.-X."/>
        </authorList>
    </citation>
    <scope>NUCLEOTIDE SEQUENCE [LARGE SCALE GENOMIC DNA]</scope>
    <source>
        <strain evidence="2 3">YIM MLB12</strain>
    </source>
</reference>
<dbReference type="RefSeq" id="WP_136407740.1">
    <property type="nucleotide sequence ID" value="NZ_SSWX01000029.1"/>
</dbReference>
<keyword evidence="3" id="KW-1185">Reference proteome</keyword>
<proteinExistence type="predicted"/>
<evidence type="ECO:0000313" key="2">
    <source>
        <dbReference type="EMBL" id="THJ31027.1"/>
    </source>
</evidence>
<dbReference type="GO" id="GO:0004803">
    <property type="term" value="F:transposase activity"/>
    <property type="evidence" value="ECO:0007669"/>
    <property type="project" value="InterPro"/>
</dbReference>
<dbReference type="SUPFAM" id="SSF46689">
    <property type="entry name" value="Homeodomain-like"/>
    <property type="match status" value="1"/>
</dbReference>
<feature type="coiled-coil region" evidence="1">
    <location>
        <begin position="95"/>
        <end position="147"/>
    </location>
</feature>
<organism evidence="2 3">
    <name type="scientific">Lampropedia aestuarii</name>
    <dbReference type="NCBI Taxonomy" id="2562762"/>
    <lineage>
        <taxon>Bacteria</taxon>
        <taxon>Pseudomonadati</taxon>
        <taxon>Pseudomonadota</taxon>
        <taxon>Betaproteobacteria</taxon>
        <taxon>Burkholderiales</taxon>
        <taxon>Comamonadaceae</taxon>
        <taxon>Lampropedia</taxon>
    </lineage>
</organism>
<dbReference type="AlphaFoldDB" id="A0A4S5BFD1"/>
<comment type="caution">
    <text evidence="2">The sequence shown here is derived from an EMBL/GenBank/DDBJ whole genome shotgun (WGS) entry which is preliminary data.</text>
</comment>
<dbReference type="InterPro" id="IPR002514">
    <property type="entry name" value="Transposase_8"/>
</dbReference>